<gene>
    <name evidence="1" type="ORF">DET61_11613</name>
</gene>
<name>A0A368X7J4_MARNT</name>
<dbReference type="Proteomes" id="UP000253647">
    <property type="component" value="Unassembled WGS sequence"/>
</dbReference>
<reference evidence="1 2" key="1">
    <citation type="submission" date="2018-07" db="EMBL/GenBank/DDBJ databases">
        <title>Freshwater and sediment microbial communities from various areas in North America, analyzing microbe dynamics in response to fracking.</title>
        <authorList>
            <person name="Lamendella R."/>
        </authorList>
    </citation>
    <scope>NUCLEOTIDE SEQUENCE [LARGE SCALE GENOMIC DNA]</scope>
    <source>
        <strain evidence="1 2">105B</strain>
    </source>
</reference>
<dbReference type="RefSeq" id="WP_114435098.1">
    <property type="nucleotide sequence ID" value="NZ_QPJI01000016.1"/>
</dbReference>
<proteinExistence type="predicted"/>
<organism evidence="1 2">
    <name type="scientific">Marinobacter nauticus</name>
    <name type="common">Marinobacter hydrocarbonoclasticus</name>
    <name type="synonym">Marinobacter aquaeolei</name>
    <dbReference type="NCBI Taxonomy" id="2743"/>
    <lineage>
        <taxon>Bacteria</taxon>
        <taxon>Pseudomonadati</taxon>
        <taxon>Pseudomonadota</taxon>
        <taxon>Gammaproteobacteria</taxon>
        <taxon>Pseudomonadales</taxon>
        <taxon>Marinobacteraceae</taxon>
        <taxon>Marinobacter</taxon>
    </lineage>
</organism>
<sequence length="205" mass="22908">MDSVDLSKMLARSFEETTRIDQAFVELAVSFCLSVLDRDFNIALPSSYPVIDLDSPALMEKLSSGVFDRLRDYAEQIEDASKRNEIAGELLGSPVRDGLLPRRHIIQVDTQELGRRIVLEAEQFCLEMDDSPITHILATEIQTICSECWDTPIPKFCVIDSKYGQLRGSGIFSASHSLAGQGFFEPARGLIQGLWESNPRPTLEL</sequence>
<dbReference type="AlphaFoldDB" id="A0A368X7J4"/>
<dbReference type="EMBL" id="QPJI01000016">
    <property type="protein sequence ID" value="RCW63972.1"/>
    <property type="molecule type" value="Genomic_DNA"/>
</dbReference>
<protein>
    <submittedName>
        <fullName evidence="1">Uncharacterized protein</fullName>
    </submittedName>
</protein>
<evidence type="ECO:0000313" key="2">
    <source>
        <dbReference type="Proteomes" id="UP000253647"/>
    </source>
</evidence>
<comment type="caution">
    <text evidence="1">The sequence shown here is derived from an EMBL/GenBank/DDBJ whole genome shotgun (WGS) entry which is preliminary data.</text>
</comment>
<evidence type="ECO:0000313" key="1">
    <source>
        <dbReference type="EMBL" id="RCW63972.1"/>
    </source>
</evidence>
<accession>A0A368X7J4</accession>